<accession>A0A8T0GIX6</accession>
<name>A0A8T0GIX6_CERPU</name>
<organism evidence="1 2">
    <name type="scientific">Ceratodon purpureus</name>
    <name type="common">Fire moss</name>
    <name type="synonym">Dicranum purpureum</name>
    <dbReference type="NCBI Taxonomy" id="3225"/>
    <lineage>
        <taxon>Eukaryota</taxon>
        <taxon>Viridiplantae</taxon>
        <taxon>Streptophyta</taxon>
        <taxon>Embryophyta</taxon>
        <taxon>Bryophyta</taxon>
        <taxon>Bryophytina</taxon>
        <taxon>Bryopsida</taxon>
        <taxon>Dicranidae</taxon>
        <taxon>Pseudoditrichales</taxon>
        <taxon>Ditrichaceae</taxon>
        <taxon>Ceratodon</taxon>
    </lineage>
</organism>
<protein>
    <submittedName>
        <fullName evidence="1">Uncharacterized protein</fullName>
    </submittedName>
</protein>
<dbReference type="EMBL" id="CM026431">
    <property type="protein sequence ID" value="KAG0558119.1"/>
    <property type="molecule type" value="Genomic_DNA"/>
</dbReference>
<dbReference type="Proteomes" id="UP000822688">
    <property type="component" value="Chromosome 10"/>
</dbReference>
<evidence type="ECO:0000313" key="2">
    <source>
        <dbReference type="Proteomes" id="UP000822688"/>
    </source>
</evidence>
<keyword evidence="2" id="KW-1185">Reference proteome</keyword>
<evidence type="ECO:0000313" key="1">
    <source>
        <dbReference type="EMBL" id="KAG0558119.1"/>
    </source>
</evidence>
<dbReference type="AlphaFoldDB" id="A0A8T0GIX6"/>
<proteinExistence type="predicted"/>
<reference evidence="1" key="1">
    <citation type="submission" date="2020-06" db="EMBL/GenBank/DDBJ databases">
        <title>WGS assembly of Ceratodon purpureus strain R40.</title>
        <authorList>
            <person name="Carey S.B."/>
            <person name="Jenkins J."/>
            <person name="Shu S."/>
            <person name="Lovell J.T."/>
            <person name="Sreedasyam A."/>
            <person name="Maumus F."/>
            <person name="Tiley G.P."/>
            <person name="Fernandez-Pozo N."/>
            <person name="Barry K."/>
            <person name="Chen C."/>
            <person name="Wang M."/>
            <person name="Lipzen A."/>
            <person name="Daum C."/>
            <person name="Saski C.A."/>
            <person name="Payton A.C."/>
            <person name="Mcbreen J.C."/>
            <person name="Conrad R.E."/>
            <person name="Kollar L.M."/>
            <person name="Olsson S."/>
            <person name="Huttunen S."/>
            <person name="Landis J.B."/>
            <person name="Wickett N.J."/>
            <person name="Johnson M.G."/>
            <person name="Rensing S.A."/>
            <person name="Grimwood J."/>
            <person name="Schmutz J."/>
            <person name="Mcdaniel S.F."/>
        </authorList>
    </citation>
    <scope>NUCLEOTIDE SEQUENCE</scope>
    <source>
        <strain evidence="1">R40</strain>
    </source>
</reference>
<comment type="caution">
    <text evidence="1">The sequence shown here is derived from an EMBL/GenBank/DDBJ whole genome shotgun (WGS) entry which is preliminary data.</text>
</comment>
<sequence>MIGARWGGWARCATQVGVGACASSWLWRSRRLSSKSRRNKQGLKRDDRREELDSESDAIAAMVTQSLELRLPSLSDSLLLLFAIPGYGDRARPGVAKGLKDSLI</sequence>
<gene>
    <name evidence="1" type="ORF">KC19_10G006000</name>
</gene>